<dbReference type="EMBL" id="JBITGY010000003">
    <property type="protein sequence ID" value="MFI6497837.1"/>
    <property type="molecule type" value="Genomic_DNA"/>
</dbReference>
<name>A0ABW7YQ70_9ACTN</name>
<accession>A0ABW7YQ70</accession>
<dbReference type="RefSeq" id="WP_397081025.1">
    <property type="nucleotide sequence ID" value="NZ_JBITGY010000003.1"/>
</dbReference>
<proteinExistence type="predicted"/>
<evidence type="ECO:0000313" key="3">
    <source>
        <dbReference type="Proteomes" id="UP001612741"/>
    </source>
</evidence>
<gene>
    <name evidence="2" type="ORF">ACIBG2_10655</name>
</gene>
<protein>
    <recommendedName>
        <fullName evidence="4">Ig-like domain-containing protein</fullName>
    </recommendedName>
</protein>
<keyword evidence="3" id="KW-1185">Reference proteome</keyword>
<dbReference type="Proteomes" id="UP001612741">
    <property type="component" value="Unassembled WGS sequence"/>
</dbReference>
<evidence type="ECO:0008006" key="4">
    <source>
        <dbReference type="Google" id="ProtNLM"/>
    </source>
</evidence>
<evidence type="ECO:0000313" key="2">
    <source>
        <dbReference type="EMBL" id="MFI6497837.1"/>
    </source>
</evidence>
<keyword evidence="1" id="KW-0732">Signal</keyword>
<comment type="caution">
    <text evidence="2">The sequence shown here is derived from an EMBL/GenBank/DDBJ whole genome shotgun (WGS) entry which is preliminary data.</text>
</comment>
<feature type="signal peptide" evidence="1">
    <location>
        <begin position="1"/>
        <end position="21"/>
    </location>
</feature>
<organism evidence="2 3">
    <name type="scientific">Nonomuraea typhae</name>
    <dbReference type="NCBI Taxonomy" id="2603600"/>
    <lineage>
        <taxon>Bacteria</taxon>
        <taxon>Bacillati</taxon>
        <taxon>Actinomycetota</taxon>
        <taxon>Actinomycetes</taxon>
        <taxon>Streptosporangiales</taxon>
        <taxon>Streptosporangiaceae</taxon>
        <taxon>Nonomuraea</taxon>
    </lineage>
</organism>
<feature type="chain" id="PRO_5047464084" description="Ig-like domain-containing protein" evidence="1">
    <location>
        <begin position="22"/>
        <end position="99"/>
    </location>
</feature>
<evidence type="ECO:0000256" key="1">
    <source>
        <dbReference type="SAM" id="SignalP"/>
    </source>
</evidence>
<reference evidence="2 3" key="1">
    <citation type="submission" date="2024-10" db="EMBL/GenBank/DDBJ databases">
        <title>The Natural Products Discovery Center: Release of the First 8490 Sequenced Strains for Exploring Actinobacteria Biosynthetic Diversity.</title>
        <authorList>
            <person name="Kalkreuter E."/>
            <person name="Kautsar S.A."/>
            <person name="Yang D."/>
            <person name="Bader C.D."/>
            <person name="Teijaro C.N."/>
            <person name="Fluegel L."/>
            <person name="Davis C.M."/>
            <person name="Simpson J.R."/>
            <person name="Lauterbach L."/>
            <person name="Steele A.D."/>
            <person name="Gui C."/>
            <person name="Meng S."/>
            <person name="Li G."/>
            <person name="Viehrig K."/>
            <person name="Ye F."/>
            <person name="Su P."/>
            <person name="Kiefer A.F."/>
            <person name="Nichols A."/>
            <person name="Cepeda A.J."/>
            <person name="Yan W."/>
            <person name="Fan B."/>
            <person name="Jiang Y."/>
            <person name="Adhikari A."/>
            <person name="Zheng C.-J."/>
            <person name="Schuster L."/>
            <person name="Cowan T.M."/>
            <person name="Smanski M.J."/>
            <person name="Chevrette M.G."/>
            <person name="De Carvalho L.P.S."/>
            <person name="Shen B."/>
        </authorList>
    </citation>
    <scope>NUCLEOTIDE SEQUENCE [LARGE SCALE GENOMIC DNA]</scope>
    <source>
        <strain evidence="2 3">NPDC050545</strain>
    </source>
</reference>
<sequence>MTIKRFAIIVGAALLATSTLAAPARASSALAYICDSGGVRDDGYGALTLHGGPCLGPWFGASNAEVLLKSGPDAGTYFCKGIGAFGPQTYVLGLTCHRR</sequence>